<feature type="transmembrane region" description="Helical" evidence="1">
    <location>
        <begin position="233"/>
        <end position="257"/>
    </location>
</feature>
<name>A0ABN1GDT6_9CAUL</name>
<proteinExistence type="predicted"/>
<dbReference type="EMBL" id="BAAAGA010000001">
    <property type="protein sequence ID" value="GAA0609438.1"/>
    <property type="molecule type" value="Genomic_DNA"/>
</dbReference>
<sequence length="267" mass="28251">MTEILRPTSAQKQRRLIVLALAVLSVVVAYAQMGFGIGQTPEQFAADSDATLRVAGYAFAIWGVIYAGLIVYAVRQALPATGESRLINRLGWPSGLALLGIGLWIVASAMDWEGATVGLIFMALLALMIPMAQEAATIRALPLKHRDRWMVVWPLALLGGWLTVASPLNLITVLTGNGDLPAMLSPTAWAMIAIVSAGLVTLAMSAALRTVAWSIPVAWGLVGAFVAEQERNPPLAMVAAAAAVAVLVGAILLSLAFRRRVERPAHA</sequence>
<comment type="caution">
    <text evidence="2">The sequence shown here is derived from an EMBL/GenBank/DDBJ whole genome shotgun (WGS) entry which is preliminary data.</text>
</comment>
<feature type="transmembrane region" description="Helical" evidence="1">
    <location>
        <begin position="210"/>
        <end position="227"/>
    </location>
</feature>
<organism evidence="2 3">
    <name type="scientific">Brevundimonas kwangchunensis</name>
    <dbReference type="NCBI Taxonomy" id="322163"/>
    <lineage>
        <taxon>Bacteria</taxon>
        <taxon>Pseudomonadati</taxon>
        <taxon>Pseudomonadota</taxon>
        <taxon>Alphaproteobacteria</taxon>
        <taxon>Caulobacterales</taxon>
        <taxon>Caulobacteraceae</taxon>
        <taxon>Brevundimonas</taxon>
    </lineage>
</organism>
<feature type="transmembrane region" description="Helical" evidence="1">
    <location>
        <begin position="183"/>
        <end position="203"/>
    </location>
</feature>
<keyword evidence="3" id="KW-1185">Reference proteome</keyword>
<feature type="transmembrane region" description="Helical" evidence="1">
    <location>
        <begin position="112"/>
        <end position="129"/>
    </location>
</feature>
<dbReference type="PANTHER" id="PTHR33802">
    <property type="entry name" value="SI:CH211-161H7.5-RELATED"/>
    <property type="match status" value="1"/>
</dbReference>
<evidence type="ECO:0000313" key="3">
    <source>
        <dbReference type="Proteomes" id="UP001501352"/>
    </source>
</evidence>
<evidence type="ECO:0000313" key="2">
    <source>
        <dbReference type="EMBL" id="GAA0609438.1"/>
    </source>
</evidence>
<accession>A0ABN1GDT6</accession>
<feature type="transmembrane region" description="Helical" evidence="1">
    <location>
        <begin position="55"/>
        <end position="74"/>
    </location>
</feature>
<evidence type="ECO:0000256" key="1">
    <source>
        <dbReference type="SAM" id="Phobius"/>
    </source>
</evidence>
<evidence type="ECO:0008006" key="4">
    <source>
        <dbReference type="Google" id="ProtNLM"/>
    </source>
</evidence>
<dbReference type="RefSeq" id="WP_343788483.1">
    <property type="nucleotide sequence ID" value="NZ_BAAAGA010000001.1"/>
</dbReference>
<reference evidence="2 3" key="1">
    <citation type="journal article" date="2019" name="Int. J. Syst. Evol. Microbiol.">
        <title>The Global Catalogue of Microorganisms (GCM) 10K type strain sequencing project: providing services to taxonomists for standard genome sequencing and annotation.</title>
        <authorList>
            <consortium name="The Broad Institute Genomics Platform"/>
            <consortium name="The Broad Institute Genome Sequencing Center for Infectious Disease"/>
            <person name="Wu L."/>
            <person name="Ma J."/>
        </authorList>
    </citation>
    <scope>NUCLEOTIDE SEQUENCE [LARGE SCALE GENOMIC DNA]</scope>
    <source>
        <strain evidence="2 3">JCM 12928</strain>
    </source>
</reference>
<protein>
    <recommendedName>
        <fullName evidence="4">Tryptophan-rich sensory protein</fullName>
    </recommendedName>
</protein>
<gene>
    <name evidence="2" type="ORF">GCM10009422_00250</name>
</gene>
<feature type="transmembrane region" description="Helical" evidence="1">
    <location>
        <begin position="150"/>
        <end position="171"/>
    </location>
</feature>
<keyword evidence="1" id="KW-1133">Transmembrane helix</keyword>
<keyword evidence="1" id="KW-0472">Membrane</keyword>
<feature type="transmembrane region" description="Helical" evidence="1">
    <location>
        <begin position="86"/>
        <end position="106"/>
    </location>
</feature>
<keyword evidence="1" id="KW-0812">Transmembrane</keyword>
<dbReference type="Proteomes" id="UP001501352">
    <property type="component" value="Unassembled WGS sequence"/>
</dbReference>
<dbReference type="PANTHER" id="PTHR33802:SF1">
    <property type="entry name" value="XK-RELATED PROTEIN"/>
    <property type="match status" value="1"/>
</dbReference>